<dbReference type="PATRIC" id="fig|1423740.3.peg.1434"/>
<protein>
    <recommendedName>
        <fullName evidence="7">DUF2179 domain-containing protein</fullName>
    </recommendedName>
</protein>
<dbReference type="AlphaFoldDB" id="A0A0R1T7S0"/>
<dbReference type="InterPro" id="IPR003740">
    <property type="entry name" value="YitT"/>
</dbReference>
<evidence type="ECO:0000256" key="1">
    <source>
        <dbReference type="ARBA" id="ARBA00004651"/>
    </source>
</evidence>
<keyword evidence="3 6" id="KW-0812">Transmembrane</keyword>
<evidence type="ECO:0000313" key="9">
    <source>
        <dbReference type="Proteomes" id="UP000051048"/>
    </source>
</evidence>
<name>A0A0R1T7S0_9LACO</name>
<dbReference type="PANTHER" id="PTHR33545:SF10">
    <property type="entry name" value="UPF0750 MEMBRANE PROTEIN YPJC"/>
    <property type="match status" value="1"/>
</dbReference>
<dbReference type="OrthoDB" id="1758221at2"/>
<organism evidence="8 9">
    <name type="scientific">Ligilactobacillus equi DSM 15833 = JCM 10991</name>
    <dbReference type="NCBI Taxonomy" id="1423740"/>
    <lineage>
        <taxon>Bacteria</taxon>
        <taxon>Bacillati</taxon>
        <taxon>Bacillota</taxon>
        <taxon>Bacilli</taxon>
        <taxon>Lactobacillales</taxon>
        <taxon>Lactobacillaceae</taxon>
        <taxon>Ligilactobacillus</taxon>
    </lineage>
</organism>
<dbReference type="InterPro" id="IPR015867">
    <property type="entry name" value="N-reg_PII/ATP_PRibTrfase_C"/>
</dbReference>
<dbReference type="PANTHER" id="PTHR33545">
    <property type="entry name" value="UPF0750 MEMBRANE PROTEIN YITT-RELATED"/>
    <property type="match status" value="1"/>
</dbReference>
<sequence>MIIQEKSPLKTIIDLLMVTLGCGIYALGFVKINMANQLAEGGVTGITLILYHLVHLDPAISTLAINIPLIIIGYKFLGRRALIYTVWGTITLSAWIWLWQRLPFEINIHHDLFISGVLAGLVGGFGSGITYRFGGTTGGSDVVARILEKHRGISMGQSLLVFDTIVLTASLSYIDLRKMMYTLLASYVFAQVVNFTQEGAYTGHGFIIMSAHNQEIADTILAEMNRGVTFLKSQGAYSKQDGQALYCVVSAHEAQFLRDIVSHIDPKAFVSVFDVTNVSGEGFTYWLPGQKKNR</sequence>
<dbReference type="Pfam" id="PF02588">
    <property type="entry name" value="YitT_membrane"/>
    <property type="match status" value="1"/>
</dbReference>
<keyword evidence="4 6" id="KW-1133">Transmembrane helix</keyword>
<keyword evidence="2" id="KW-1003">Cell membrane</keyword>
<feature type="transmembrane region" description="Helical" evidence="6">
    <location>
        <begin position="50"/>
        <end position="74"/>
    </location>
</feature>
<dbReference type="Proteomes" id="UP000051048">
    <property type="component" value="Unassembled WGS sequence"/>
</dbReference>
<evidence type="ECO:0000313" key="8">
    <source>
        <dbReference type="EMBL" id="KRL77606.1"/>
    </source>
</evidence>
<feature type="transmembrane region" description="Helical" evidence="6">
    <location>
        <begin position="81"/>
        <end position="100"/>
    </location>
</feature>
<gene>
    <name evidence="8" type="ORF">FC36_GL001333</name>
</gene>
<reference evidence="8 9" key="1">
    <citation type="journal article" date="2015" name="Genome Announc.">
        <title>Expanding the biotechnology potential of lactobacilli through comparative genomics of 213 strains and associated genera.</title>
        <authorList>
            <person name="Sun Z."/>
            <person name="Harris H.M."/>
            <person name="McCann A."/>
            <person name="Guo C."/>
            <person name="Argimon S."/>
            <person name="Zhang W."/>
            <person name="Yang X."/>
            <person name="Jeffery I.B."/>
            <person name="Cooney J.C."/>
            <person name="Kagawa T.F."/>
            <person name="Liu W."/>
            <person name="Song Y."/>
            <person name="Salvetti E."/>
            <person name="Wrobel A."/>
            <person name="Rasinkangas P."/>
            <person name="Parkhill J."/>
            <person name="Rea M.C."/>
            <person name="O'Sullivan O."/>
            <person name="Ritari J."/>
            <person name="Douillard F.P."/>
            <person name="Paul Ross R."/>
            <person name="Yang R."/>
            <person name="Briner A.E."/>
            <person name="Felis G.E."/>
            <person name="de Vos W.M."/>
            <person name="Barrangou R."/>
            <person name="Klaenhammer T.R."/>
            <person name="Caufield P.W."/>
            <person name="Cui Y."/>
            <person name="Zhang H."/>
            <person name="O'Toole P.W."/>
        </authorList>
    </citation>
    <scope>NUCLEOTIDE SEQUENCE [LARGE SCALE GENOMIC DNA]</scope>
    <source>
        <strain evidence="8 9">DSM 15833</strain>
    </source>
</reference>
<evidence type="ECO:0000256" key="6">
    <source>
        <dbReference type="SAM" id="Phobius"/>
    </source>
</evidence>
<evidence type="ECO:0000256" key="5">
    <source>
        <dbReference type="ARBA" id="ARBA00023136"/>
    </source>
</evidence>
<keyword evidence="5 6" id="KW-0472">Membrane</keyword>
<dbReference type="Gene3D" id="3.30.70.120">
    <property type="match status" value="1"/>
</dbReference>
<comment type="subcellular location">
    <subcellularLocation>
        <location evidence="1">Cell membrane</location>
        <topology evidence="1">Multi-pass membrane protein</topology>
    </subcellularLocation>
</comment>
<dbReference type="RefSeq" id="WP_025021519.1">
    <property type="nucleotide sequence ID" value="NZ_AZFH01000166.1"/>
</dbReference>
<dbReference type="GO" id="GO:0005886">
    <property type="term" value="C:plasma membrane"/>
    <property type="evidence" value="ECO:0007669"/>
    <property type="project" value="UniProtKB-SubCell"/>
</dbReference>
<dbReference type="PIRSF" id="PIRSF006483">
    <property type="entry name" value="Membrane_protein_YitT"/>
    <property type="match status" value="1"/>
</dbReference>
<evidence type="ECO:0000259" key="7">
    <source>
        <dbReference type="Pfam" id="PF10035"/>
    </source>
</evidence>
<dbReference type="EMBL" id="AZFH01000166">
    <property type="protein sequence ID" value="KRL77606.1"/>
    <property type="molecule type" value="Genomic_DNA"/>
</dbReference>
<dbReference type="STRING" id="1423740.FC36_GL001333"/>
<feature type="transmembrane region" description="Helical" evidence="6">
    <location>
        <begin position="112"/>
        <end position="131"/>
    </location>
</feature>
<evidence type="ECO:0000256" key="2">
    <source>
        <dbReference type="ARBA" id="ARBA00022475"/>
    </source>
</evidence>
<comment type="caution">
    <text evidence="8">The sequence shown here is derived from an EMBL/GenBank/DDBJ whole genome shotgun (WGS) entry which is preliminary data.</text>
</comment>
<feature type="transmembrane region" description="Helical" evidence="6">
    <location>
        <begin position="12"/>
        <end position="30"/>
    </location>
</feature>
<feature type="domain" description="DUF2179" evidence="7">
    <location>
        <begin position="226"/>
        <end position="280"/>
    </location>
</feature>
<dbReference type="InterPro" id="IPR019264">
    <property type="entry name" value="DUF2179"/>
</dbReference>
<evidence type="ECO:0000256" key="3">
    <source>
        <dbReference type="ARBA" id="ARBA00022692"/>
    </source>
</evidence>
<feature type="transmembrane region" description="Helical" evidence="6">
    <location>
        <begin position="152"/>
        <end position="174"/>
    </location>
</feature>
<proteinExistence type="predicted"/>
<accession>A0A0R1T7S0</accession>
<dbReference type="Pfam" id="PF10035">
    <property type="entry name" value="DUF2179"/>
    <property type="match status" value="1"/>
</dbReference>
<dbReference type="CDD" id="cd16380">
    <property type="entry name" value="YitT_C"/>
    <property type="match status" value="1"/>
</dbReference>
<dbReference type="InterPro" id="IPR051461">
    <property type="entry name" value="UPF0750_membrane"/>
</dbReference>
<evidence type="ECO:0000256" key="4">
    <source>
        <dbReference type="ARBA" id="ARBA00022989"/>
    </source>
</evidence>